<organism evidence="1 2">
    <name type="scientific">Polytolypa hystricis (strain UAMH7299)</name>
    <dbReference type="NCBI Taxonomy" id="1447883"/>
    <lineage>
        <taxon>Eukaryota</taxon>
        <taxon>Fungi</taxon>
        <taxon>Dikarya</taxon>
        <taxon>Ascomycota</taxon>
        <taxon>Pezizomycotina</taxon>
        <taxon>Eurotiomycetes</taxon>
        <taxon>Eurotiomycetidae</taxon>
        <taxon>Onygenales</taxon>
        <taxon>Onygenales incertae sedis</taxon>
        <taxon>Polytolypa</taxon>
    </lineage>
</organism>
<gene>
    <name evidence="1" type="ORF">AJ80_09967</name>
</gene>
<protein>
    <submittedName>
        <fullName evidence="1">Uncharacterized protein</fullName>
    </submittedName>
</protein>
<dbReference type="OrthoDB" id="10461139at2759"/>
<name>A0A2B7WFU5_POLH7</name>
<dbReference type="EMBL" id="PDNA01000445">
    <property type="protein sequence ID" value="PGG95397.1"/>
    <property type="molecule type" value="Genomic_DNA"/>
</dbReference>
<evidence type="ECO:0000313" key="1">
    <source>
        <dbReference type="EMBL" id="PGG95397.1"/>
    </source>
</evidence>
<evidence type="ECO:0000313" key="2">
    <source>
        <dbReference type="Proteomes" id="UP000224634"/>
    </source>
</evidence>
<reference evidence="1 2" key="1">
    <citation type="submission" date="2017-10" db="EMBL/GenBank/DDBJ databases">
        <title>Comparative genomics in systemic dimorphic fungi from Ajellomycetaceae.</title>
        <authorList>
            <person name="Munoz J.F."/>
            <person name="Mcewen J.G."/>
            <person name="Clay O.K."/>
            <person name="Cuomo C.A."/>
        </authorList>
    </citation>
    <scope>NUCLEOTIDE SEQUENCE [LARGE SCALE GENOMIC DNA]</scope>
    <source>
        <strain evidence="1 2">UAMH7299</strain>
    </source>
</reference>
<comment type="caution">
    <text evidence="1">The sequence shown here is derived from an EMBL/GenBank/DDBJ whole genome shotgun (WGS) entry which is preliminary data.</text>
</comment>
<sequence length="305" mass="34708">MDTESQPSHQDQLLTSTGTVLHAISAFEPTDVVEFKEGLESLQDTLLSFRGLSNPKLSPFYMLCVQLLEAFTSHLSMSRDNVADLRNISIIGYNHSQFQRTLLALFHALSTFLNTIRCIPSKLNSKTKQRWMSCIAHAVHDLETHQTHLEHLDQTVLVLTQFHYTTACLSMFYELLLGLGINSFNEIFCECVSRGSNRTTLMDDVVVIRVGRDAINHCTELGEFLLNEINRKRGLVEDKFLKDIQKRFELVVEEFQTVSNSLNHGENLVSYEILTRGYRLQFAQMTDEELGSLQVTLNELVLCGT</sequence>
<dbReference type="AlphaFoldDB" id="A0A2B7WFU5"/>
<accession>A0A2B7WFU5</accession>
<dbReference type="Proteomes" id="UP000224634">
    <property type="component" value="Unassembled WGS sequence"/>
</dbReference>
<proteinExistence type="predicted"/>
<keyword evidence="2" id="KW-1185">Reference proteome</keyword>